<accession>A0ABN8LKD5</accession>
<protein>
    <submittedName>
        <fullName evidence="1">Uncharacterized protein</fullName>
    </submittedName>
</protein>
<feature type="non-terminal residue" evidence="1">
    <location>
        <position position="1"/>
    </location>
</feature>
<reference evidence="1 2" key="1">
    <citation type="submission" date="2022-05" db="EMBL/GenBank/DDBJ databases">
        <authorList>
            <consortium name="Genoscope - CEA"/>
            <person name="William W."/>
        </authorList>
    </citation>
    <scope>NUCLEOTIDE SEQUENCE [LARGE SCALE GENOMIC DNA]</scope>
</reference>
<gene>
    <name evidence="1" type="ORF">PEVE_00023339</name>
</gene>
<name>A0ABN8LKD5_9CNID</name>
<dbReference type="EMBL" id="CALNXI010000031">
    <property type="protein sequence ID" value="CAH3015894.1"/>
    <property type="molecule type" value="Genomic_DNA"/>
</dbReference>
<comment type="caution">
    <text evidence="1">The sequence shown here is derived from an EMBL/GenBank/DDBJ whole genome shotgun (WGS) entry which is preliminary data.</text>
</comment>
<proteinExistence type="predicted"/>
<evidence type="ECO:0000313" key="2">
    <source>
        <dbReference type="Proteomes" id="UP001159427"/>
    </source>
</evidence>
<dbReference type="Proteomes" id="UP001159427">
    <property type="component" value="Unassembled WGS sequence"/>
</dbReference>
<keyword evidence="2" id="KW-1185">Reference proteome</keyword>
<sequence>RPRLSKRKGRRSLIAAKGKAKVKSSTTSFMQEIILKDRPCLIECRKSKINLTMATRKPIQSFYHRIESSNPIAKIRYGGKRLCCRLPMHENAACHSATIGLKLLKGRDQTVQPTKKCNSARLS</sequence>
<organism evidence="1 2">
    <name type="scientific">Porites evermanni</name>
    <dbReference type="NCBI Taxonomy" id="104178"/>
    <lineage>
        <taxon>Eukaryota</taxon>
        <taxon>Metazoa</taxon>
        <taxon>Cnidaria</taxon>
        <taxon>Anthozoa</taxon>
        <taxon>Hexacorallia</taxon>
        <taxon>Scleractinia</taxon>
        <taxon>Fungiina</taxon>
        <taxon>Poritidae</taxon>
        <taxon>Porites</taxon>
    </lineage>
</organism>
<evidence type="ECO:0000313" key="1">
    <source>
        <dbReference type="EMBL" id="CAH3015894.1"/>
    </source>
</evidence>